<gene>
    <name evidence="5" type="ORF">LAMO00422_LOCUS21483</name>
</gene>
<dbReference type="AlphaFoldDB" id="A0A7S0DQY0"/>
<evidence type="ECO:0000256" key="3">
    <source>
        <dbReference type="ARBA" id="ARBA00022490"/>
    </source>
</evidence>
<dbReference type="PANTHER" id="PTHR11937">
    <property type="entry name" value="ACTIN"/>
    <property type="match status" value="1"/>
</dbReference>
<dbReference type="GO" id="GO:0005737">
    <property type="term" value="C:cytoplasm"/>
    <property type="evidence" value="ECO:0007669"/>
    <property type="project" value="UniProtKB-SubCell"/>
</dbReference>
<evidence type="ECO:0008006" key="6">
    <source>
        <dbReference type="Google" id="ProtNLM"/>
    </source>
</evidence>
<organism evidence="5">
    <name type="scientific">Amorphochlora amoebiformis</name>
    <dbReference type="NCBI Taxonomy" id="1561963"/>
    <lineage>
        <taxon>Eukaryota</taxon>
        <taxon>Sar</taxon>
        <taxon>Rhizaria</taxon>
        <taxon>Cercozoa</taxon>
        <taxon>Chlorarachniophyceae</taxon>
        <taxon>Amorphochlora</taxon>
    </lineage>
</organism>
<dbReference type="InterPro" id="IPR004000">
    <property type="entry name" value="Actin"/>
</dbReference>
<evidence type="ECO:0000256" key="1">
    <source>
        <dbReference type="ARBA" id="ARBA00004496"/>
    </source>
</evidence>
<comment type="catalytic activity">
    <reaction evidence="4">
        <text>ATP + H2O = ADP + phosphate + H(+)</text>
        <dbReference type="Rhea" id="RHEA:13065"/>
        <dbReference type="ChEBI" id="CHEBI:15377"/>
        <dbReference type="ChEBI" id="CHEBI:15378"/>
        <dbReference type="ChEBI" id="CHEBI:30616"/>
        <dbReference type="ChEBI" id="CHEBI:43474"/>
        <dbReference type="ChEBI" id="CHEBI:456216"/>
    </reaction>
</comment>
<dbReference type="Pfam" id="PF00022">
    <property type="entry name" value="Actin"/>
    <property type="match status" value="1"/>
</dbReference>
<sequence>MAENPVIVMDNGGYTCKFGLGGQAEPHRVVSNCAIKPKRERRFFVADQIDEILDFSQVYYRRPCEKGHITNWNLQAEIWERIFKHVLKVDPSTSGLLVTEPVCNLTALSRRMDEIVFEKFGFSSYCRIPSPSLALYYTCKEKESKSLLSQKYSVVVDCGYSFSHVVPFIEETPINYAIKRVAVGGKMLTNYLKEVVSYRAFSMMDETYLMNHIKHKVSETSLDFKADLKTSKLPRSQNRFKLDYVLPTHEDGKRLGYIKPPGSKTTEDEQVLRLSNEVITIPELLFNPSLIGINQGGIAESIVASISKCHPDLHGLLYNNIILTGGSSRFKNFRERLEQDLRALTPSKYDIKIVFPDAEKDPSLVPWKGGSKMVACGVYEHYKVTKKTFEEYGTDACKRKFYFYT</sequence>
<dbReference type="CDD" id="cd10210">
    <property type="entry name" value="ASKHA_NBD_Arp6"/>
    <property type="match status" value="1"/>
</dbReference>
<dbReference type="GO" id="GO:0005634">
    <property type="term" value="C:nucleus"/>
    <property type="evidence" value="ECO:0007669"/>
    <property type="project" value="UniProtKB-ARBA"/>
</dbReference>
<dbReference type="SUPFAM" id="SSF53067">
    <property type="entry name" value="Actin-like ATPase domain"/>
    <property type="match status" value="2"/>
</dbReference>
<name>A0A7S0DQY0_9EUKA</name>
<dbReference type="EMBL" id="HBEM01031535">
    <property type="protein sequence ID" value="CAD8462523.1"/>
    <property type="molecule type" value="Transcribed_RNA"/>
</dbReference>
<dbReference type="Gene3D" id="3.30.420.40">
    <property type="match status" value="2"/>
</dbReference>
<comment type="similarity">
    <text evidence="2">Belongs to the actin family. ARP6 subfamily.</text>
</comment>
<evidence type="ECO:0000313" key="5">
    <source>
        <dbReference type="EMBL" id="CAD8462523.1"/>
    </source>
</evidence>
<dbReference type="FunFam" id="3.90.640.10:FF:000014">
    <property type="entry name" value="Putative actin-related protein 6"/>
    <property type="match status" value="1"/>
</dbReference>
<dbReference type="InterPro" id="IPR043129">
    <property type="entry name" value="ATPase_NBD"/>
</dbReference>
<dbReference type="Gene3D" id="3.90.640.10">
    <property type="entry name" value="Actin, Chain A, domain 4"/>
    <property type="match status" value="1"/>
</dbReference>
<protein>
    <recommendedName>
        <fullName evidence="6">Actin-related protein 6</fullName>
    </recommendedName>
</protein>
<keyword evidence="3" id="KW-0963">Cytoplasm</keyword>
<evidence type="ECO:0000256" key="2">
    <source>
        <dbReference type="ARBA" id="ARBA00005665"/>
    </source>
</evidence>
<evidence type="ECO:0000256" key="4">
    <source>
        <dbReference type="ARBA" id="ARBA00049360"/>
    </source>
</evidence>
<comment type="subcellular location">
    <subcellularLocation>
        <location evidence="1">Cytoplasm</location>
    </subcellularLocation>
</comment>
<accession>A0A7S0DQY0</accession>
<dbReference type="SMART" id="SM00268">
    <property type="entry name" value="ACTIN"/>
    <property type="match status" value="1"/>
</dbReference>
<dbReference type="Gene3D" id="2.30.36.70">
    <property type="entry name" value="Actin, Chain A, domain 2"/>
    <property type="match status" value="1"/>
</dbReference>
<proteinExistence type="inferred from homology"/>
<reference evidence="5" key="1">
    <citation type="submission" date="2021-01" db="EMBL/GenBank/DDBJ databases">
        <authorList>
            <person name="Corre E."/>
            <person name="Pelletier E."/>
            <person name="Niang G."/>
            <person name="Scheremetjew M."/>
            <person name="Finn R."/>
            <person name="Kale V."/>
            <person name="Holt S."/>
            <person name="Cochrane G."/>
            <person name="Meng A."/>
            <person name="Brown T."/>
            <person name="Cohen L."/>
        </authorList>
    </citation>
    <scope>NUCLEOTIDE SEQUENCE</scope>
    <source>
        <strain evidence="5">CCMP2058</strain>
    </source>
</reference>